<proteinExistence type="predicted"/>
<dbReference type="Proteomes" id="UP001152795">
    <property type="component" value="Unassembled WGS sequence"/>
</dbReference>
<protein>
    <submittedName>
        <fullName evidence="1">Uncharacterized protein</fullName>
    </submittedName>
</protein>
<name>A0A6S7HGP8_PARCT</name>
<evidence type="ECO:0000313" key="2">
    <source>
        <dbReference type="Proteomes" id="UP001152795"/>
    </source>
</evidence>
<reference evidence="1" key="1">
    <citation type="submission" date="2020-04" db="EMBL/GenBank/DDBJ databases">
        <authorList>
            <person name="Alioto T."/>
            <person name="Alioto T."/>
            <person name="Gomez Garrido J."/>
        </authorList>
    </citation>
    <scope>NUCLEOTIDE SEQUENCE</scope>
    <source>
        <strain evidence="1">A484AB</strain>
    </source>
</reference>
<comment type="caution">
    <text evidence="1">The sequence shown here is derived from an EMBL/GenBank/DDBJ whole genome shotgun (WGS) entry which is preliminary data.</text>
</comment>
<organism evidence="1 2">
    <name type="scientific">Paramuricea clavata</name>
    <name type="common">Red gorgonian</name>
    <name type="synonym">Violescent sea-whip</name>
    <dbReference type="NCBI Taxonomy" id="317549"/>
    <lineage>
        <taxon>Eukaryota</taxon>
        <taxon>Metazoa</taxon>
        <taxon>Cnidaria</taxon>
        <taxon>Anthozoa</taxon>
        <taxon>Octocorallia</taxon>
        <taxon>Malacalcyonacea</taxon>
        <taxon>Plexauridae</taxon>
        <taxon>Paramuricea</taxon>
    </lineage>
</organism>
<evidence type="ECO:0000313" key="1">
    <source>
        <dbReference type="EMBL" id="CAB4002300.1"/>
    </source>
</evidence>
<keyword evidence="2" id="KW-1185">Reference proteome</keyword>
<accession>A0A6S7HGP8</accession>
<dbReference type="AlphaFoldDB" id="A0A6S7HGP8"/>
<sequence>MALAQIFKYTLITKPTSKQFLEGFCSEDNCYVYKILKENPNYLVAIACSPKVNDIFLAKVTKSFKKLAVLEVGPIKAFVSRKPNDPPVKEGDVKVIQLNRVIIKSSREQVITDAHIIDSPQHDYIKVPDDHSMFPKTPSMKFFNLLV</sequence>
<dbReference type="EMBL" id="CACRXK020004317">
    <property type="protein sequence ID" value="CAB4002300.1"/>
    <property type="molecule type" value="Genomic_DNA"/>
</dbReference>
<gene>
    <name evidence="1" type="ORF">PACLA_8A003498</name>
</gene>